<accession>A0ABP4ZK68</accession>
<evidence type="ECO:0000313" key="3">
    <source>
        <dbReference type="Proteomes" id="UP001501094"/>
    </source>
</evidence>
<feature type="domain" description="HTH cro/C1-type" evidence="1">
    <location>
        <begin position="19"/>
        <end position="81"/>
    </location>
</feature>
<comment type="caution">
    <text evidence="2">The sequence shown here is derived from an EMBL/GenBank/DDBJ whole genome shotgun (WGS) entry which is preliminary data.</text>
</comment>
<evidence type="ECO:0000259" key="1">
    <source>
        <dbReference type="PROSITE" id="PS50943"/>
    </source>
</evidence>
<name>A0ABP4ZK68_9MICO</name>
<evidence type="ECO:0000313" key="2">
    <source>
        <dbReference type="EMBL" id="GAA1860863.1"/>
    </source>
</evidence>
<dbReference type="CDD" id="cd00093">
    <property type="entry name" value="HTH_XRE"/>
    <property type="match status" value="1"/>
</dbReference>
<dbReference type="PROSITE" id="PS50943">
    <property type="entry name" value="HTH_CROC1"/>
    <property type="match status" value="1"/>
</dbReference>
<dbReference type="Proteomes" id="UP001501094">
    <property type="component" value="Unassembled WGS sequence"/>
</dbReference>
<dbReference type="EMBL" id="BAAANL010000003">
    <property type="protein sequence ID" value="GAA1860863.1"/>
    <property type="molecule type" value="Genomic_DNA"/>
</dbReference>
<dbReference type="Gene3D" id="1.10.260.40">
    <property type="entry name" value="lambda repressor-like DNA-binding domains"/>
    <property type="match status" value="1"/>
</dbReference>
<dbReference type="SUPFAM" id="SSF47413">
    <property type="entry name" value="lambda repressor-like DNA-binding domains"/>
    <property type="match status" value="1"/>
</dbReference>
<reference evidence="3" key="1">
    <citation type="journal article" date="2019" name="Int. J. Syst. Evol. Microbiol.">
        <title>The Global Catalogue of Microorganisms (GCM) 10K type strain sequencing project: providing services to taxonomists for standard genome sequencing and annotation.</title>
        <authorList>
            <consortium name="The Broad Institute Genomics Platform"/>
            <consortium name="The Broad Institute Genome Sequencing Center for Infectious Disease"/>
            <person name="Wu L."/>
            <person name="Ma J."/>
        </authorList>
    </citation>
    <scope>NUCLEOTIDE SEQUENCE [LARGE SCALE GENOMIC DNA]</scope>
    <source>
        <strain evidence="3">JCM 14326</strain>
    </source>
</reference>
<dbReference type="Pfam" id="PF13560">
    <property type="entry name" value="HTH_31"/>
    <property type="match status" value="1"/>
</dbReference>
<organism evidence="2 3">
    <name type="scientific">Myceligenerans crystallogenes</name>
    <dbReference type="NCBI Taxonomy" id="316335"/>
    <lineage>
        <taxon>Bacteria</taxon>
        <taxon>Bacillati</taxon>
        <taxon>Actinomycetota</taxon>
        <taxon>Actinomycetes</taxon>
        <taxon>Micrococcales</taxon>
        <taxon>Promicromonosporaceae</taxon>
        <taxon>Myceligenerans</taxon>
    </lineage>
</organism>
<dbReference type="SMART" id="SM00530">
    <property type="entry name" value="HTH_XRE"/>
    <property type="match status" value="1"/>
</dbReference>
<sequence length="104" mass="11273">MSKSRPLTESEAQALGHRMQKLRMDAGLTQEAVAQQAGISRNHYQLLERGLSDRAKNTPSNPGLTTVMDIAAAIGVTLAELLADIVDPWPGEPETEHRGGRRDA</sequence>
<dbReference type="RefSeq" id="WP_344101797.1">
    <property type="nucleotide sequence ID" value="NZ_BAAANL010000003.1"/>
</dbReference>
<proteinExistence type="predicted"/>
<keyword evidence="3" id="KW-1185">Reference proteome</keyword>
<dbReference type="InterPro" id="IPR010982">
    <property type="entry name" value="Lambda_DNA-bd_dom_sf"/>
</dbReference>
<protein>
    <recommendedName>
        <fullName evidence="1">HTH cro/C1-type domain-containing protein</fullName>
    </recommendedName>
</protein>
<gene>
    <name evidence="2" type="ORF">GCM10009751_18150</name>
</gene>
<dbReference type="InterPro" id="IPR001387">
    <property type="entry name" value="Cro/C1-type_HTH"/>
</dbReference>